<keyword evidence="2" id="KW-1185">Reference proteome</keyword>
<dbReference type="AlphaFoldDB" id="A0AAD6WMZ6"/>
<evidence type="ECO:0000313" key="2">
    <source>
        <dbReference type="Proteomes" id="UP001218188"/>
    </source>
</evidence>
<protein>
    <submittedName>
        <fullName evidence="1">Uncharacterized protein</fullName>
    </submittedName>
</protein>
<comment type="caution">
    <text evidence="1">The sequence shown here is derived from an EMBL/GenBank/DDBJ whole genome shotgun (WGS) entry which is preliminary data.</text>
</comment>
<gene>
    <name evidence="1" type="ORF">C8F04DRAFT_974301</name>
</gene>
<name>A0AAD6WMZ6_9AGAR</name>
<reference evidence="1" key="1">
    <citation type="submission" date="2023-03" db="EMBL/GenBank/DDBJ databases">
        <title>Massive genome expansion in bonnet fungi (Mycena s.s.) driven by repeated elements and novel gene families across ecological guilds.</title>
        <authorList>
            <consortium name="Lawrence Berkeley National Laboratory"/>
            <person name="Harder C.B."/>
            <person name="Miyauchi S."/>
            <person name="Viragh M."/>
            <person name="Kuo A."/>
            <person name="Thoen E."/>
            <person name="Andreopoulos B."/>
            <person name="Lu D."/>
            <person name="Skrede I."/>
            <person name="Drula E."/>
            <person name="Henrissat B."/>
            <person name="Morin E."/>
            <person name="Kohler A."/>
            <person name="Barry K."/>
            <person name="LaButti K."/>
            <person name="Morin E."/>
            <person name="Salamov A."/>
            <person name="Lipzen A."/>
            <person name="Mereny Z."/>
            <person name="Hegedus B."/>
            <person name="Baldrian P."/>
            <person name="Stursova M."/>
            <person name="Weitz H."/>
            <person name="Taylor A."/>
            <person name="Grigoriev I.V."/>
            <person name="Nagy L.G."/>
            <person name="Martin F."/>
            <person name="Kauserud H."/>
        </authorList>
    </citation>
    <scope>NUCLEOTIDE SEQUENCE</scope>
    <source>
        <strain evidence="1">CBHHK200</strain>
    </source>
</reference>
<dbReference type="EMBL" id="JARJCM010000263">
    <property type="protein sequence ID" value="KAJ7020438.1"/>
    <property type="molecule type" value="Genomic_DNA"/>
</dbReference>
<organism evidence="1 2">
    <name type="scientific">Mycena alexandri</name>
    <dbReference type="NCBI Taxonomy" id="1745969"/>
    <lineage>
        <taxon>Eukaryota</taxon>
        <taxon>Fungi</taxon>
        <taxon>Dikarya</taxon>
        <taxon>Basidiomycota</taxon>
        <taxon>Agaricomycotina</taxon>
        <taxon>Agaricomycetes</taxon>
        <taxon>Agaricomycetidae</taxon>
        <taxon>Agaricales</taxon>
        <taxon>Marasmiineae</taxon>
        <taxon>Mycenaceae</taxon>
        <taxon>Mycena</taxon>
    </lineage>
</organism>
<feature type="non-terminal residue" evidence="1">
    <location>
        <position position="1"/>
    </location>
</feature>
<accession>A0AAD6WMZ6</accession>
<proteinExistence type="predicted"/>
<sequence length="57" mass="6611">RGRPKRLDAHDRRIACRMIRSGEAQTAADVQRDRFPDVPAWTVRQALQQEGLNGRRK</sequence>
<evidence type="ECO:0000313" key="1">
    <source>
        <dbReference type="EMBL" id="KAJ7020438.1"/>
    </source>
</evidence>
<dbReference type="Proteomes" id="UP001218188">
    <property type="component" value="Unassembled WGS sequence"/>
</dbReference>